<sequence length="45" mass="5200">MQKVKMNVQTMYHGDLLRAGKVYEVDESTAEKWVVSKLAEKVEET</sequence>
<dbReference type="RefSeq" id="WP_177183481.1">
    <property type="nucleotide sequence ID" value="NZ_FOMR01000019.1"/>
</dbReference>
<dbReference type="Proteomes" id="UP000199474">
    <property type="component" value="Unassembled WGS sequence"/>
</dbReference>
<proteinExistence type="predicted"/>
<protein>
    <submittedName>
        <fullName evidence="1">Uncharacterized protein</fullName>
    </submittedName>
</protein>
<gene>
    <name evidence="1" type="ORF">SAMN05216238_11920</name>
</gene>
<dbReference type="STRING" id="640948.SAMN05216238_11920"/>
<name>A0A1I2AYV2_9BACI</name>
<dbReference type="AlphaFoldDB" id="A0A1I2AYV2"/>
<dbReference type="EMBL" id="FOMR01000019">
    <property type="protein sequence ID" value="SFE49006.1"/>
    <property type="molecule type" value="Genomic_DNA"/>
</dbReference>
<evidence type="ECO:0000313" key="2">
    <source>
        <dbReference type="Proteomes" id="UP000199474"/>
    </source>
</evidence>
<keyword evidence="2" id="KW-1185">Reference proteome</keyword>
<accession>A0A1I2AYV2</accession>
<organism evidence="1 2">
    <name type="scientific">Lentibacillus persicus</name>
    <dbReference type="NCBI Taxonomy" id="640948"/>
    <lineage>
        <taxon>Bacteria</taxon>
        <taxon>Bacillati</taxon>
        <taxon>Bacillota</taxon>
        <taxon>Bacilli</taxon>
        <taxon>Bacillales</taxon>
        <taxon>Bacillaceae</taxon>
        <taxon>Lentibacillus</taxon>
    </lineage>
</organism>
<evidence type="ECO:0000313" key="1">
    <source>
        <dbReference type="EMBL" id="SFE49006.1"/>
    </source>
</evidence>
<reference evidence="2" key="1">
    <citation type="submission" date="2016-10" db="EMBL/GenBank/DDBJ databases">
        <authorList>
            <person name="Varghese N."/>
            <person name="Submissions S."/>
        </authorList>
    </citation>
    <scope>NUCLEOTIDE SEQUENCE [LARGE SCALE GENOMIC DNA]</scope>
    <source>
        <strain evidence="2">DSM 22530</strain>
    </source>
</reference>